<keyword evidence="6" id="KW-0511">Multifunctional enzyme</keyword>
<dbReference type="InterPro" id="IPR001227">
    <property type="entry name" value="Ac_transferase_dom_sf"/>
</dbReference>
<reference evidence="10" key="1">
    <citation type="submission" date="2019-11" db="EMBL/GenBank/DDBJ databases">
        <title>Genomic insights into an expanded diversity of filamentous marine cyanobacteria reveals the extraordinary biosynthetic potential of Moorea and Okeania.</title>
        <authorList>
            <person name="Ferreira Leao T."/>
            <person name="Wang M."/>
            <person name="Moss N."/>
            <person name="Da Silva R."/>
            <person name="Sanders J."/>
            <person name="Nurk S."/>
            <person name="Gurevich A."/>
            <person name="Humphrey G."/>
            <person name="Reher R."/>
            <person name="Zhu Q."/>
            <person name="Belda-Ferre P."/>
            <person name="Glukhov E."/>
            <person name="Rex R."/>
            <person name="Dorrestein P.C."/>
            <person name="Knight R."/>
            <person name="Pevzner P."/>
            <person name="Gerwick W.H."/>
            <person name="Gerwick L."/>
        </authorList>
    </citation>
    <scope>NUCLEOTIDE SEQUENCE</scope>
    <source>
        <strain evidence="10">SIO1C4</strain>
    </source>
</reference>
<dbReference type="GO" id="GO:0005737">
    <property type="term" value="C:cytoplasm"/>
    <property type="evidence" value="ECO:0007669"/>
    <property type="project" value="TreeGrafter"/>
</dbReference>
<dbReference type="Pfam" id="PF02801">
    <property type="entry name" value="Ketoacyl-synt_C"/>
    <property type="match status" value="1"/>
</dbReference>
<evidence type="ECO:0000259" key="9">
    <source>
        <dbReference type="PROSITE" id="PS52004"/>
    </source>
</evidence>
<keyword evidence="2" id="KW-0597">Phosphoprotein</keyword>
<dbReference type="Gene3D" id="1.10.1200.10">
    <property type="entry name" value="ACP-like"/>
    <property type="match status" value="1"/>
</dbReference>
<dbReference type="Gene3D" id="3.40.366.10">
    <property type="entry name" value="Malonyl-Coenzyme A Acyl Carrier Protein, domain 2"/>
    <property type="match status" value="1"/>
</dbReference>
<dbReference type="PROSITE" id="PS50075">
    <property type="entry name" value="CARRIER"/>
    <property type="match status" value="1"/>
</dbReference>
<dbReference type="PROSITE" id="PS52004">
    <property type="entry name" value="KS3_2"/>
    <property type="match status" value="1"/>
</dbReference>
<dbReference type="InterPro" id="IPR036291">
    <property type="entry name" value="NAD(P)-bd_dom_sf"/>
</dbReference>
<dbReference type="SUPFAM" id="SSF53901">
    <property type="entry name" value="Thiolase-like"/>
    <property type="match status" value="1"/>
</dbReference>
<dbReference type="Gene3D" id="3.30.70.250">
    <property type="entry name" value="Malonyl-CoA ACP transacylase, ACP-binding"/>
    <property type="match status" value="1"/>
</dbReference>
<evidence type="ECO:0000259" key="8">
    <source>
        <dbReference type="PROSITE" id="PS50075"/>
    </source>
</evidence>
<dbReference type="PROSITE" id="PS00606">
    <property type="entry name" value="KS3_1"/>
    <property type="match status" value="1"/>
</dbReference>
<dbReference type="SUPFAM" id="SSF51735">
    <property type="entry name" value="NAD(P)-binding Rossmann-fold domains"/>
    <property type="match status" value="2"/>
</dbReference>
<dbReference type="CDD" id="cd00833">
    <property type="entry name" value="PKS"/>
    <property type="match status" value="1"/>
</dbReference>
<dbReference type="SMART" id="SM00823">
    <property type="entry name" value="PKS_PP"/>
    <property type="match status" value="1"/>
</dbReference>
<dbReference type="InterPro" id="IPR014030">
    <property type="entry name" value="Ketoacyl_synth_N"/>
</dbReference>
<dbReference type="GO" id="GO:0006633">
    <property type="term" value="P:fatty acid biosynthetic process"/>
    <property type="evidence" value="ECO:0007669"/>
    <property type="project" value="InterPro"/>
</dbReference>
<dbReference type="InterPro" id="IPR018201">
    <property type="entry name" value="Ketoacyl_synth_AS"/>
</dbReference>
<dbReference type="FunFam" id="3.40.47.10:FF:000042">
    <property type="entry name" value="Polyketide synthase Pks13"/>
    <property type="match status" value="1"/>
</dbReference>
<dbReference type="InterPro" id="IPR020841">
    <property type="entry name" value="PKS_Beta-ketoAc_synthase_dom"/>
</dbReference>
<accession>A0A6B3NEH3</accession>
<feature type="compositionally biased region" description="Low complexity" evidence="7">
    <location>
        <begin position="1565"/>
        <end position="1586"/>
    </location>
</feature>
<dbReference type="SMART" id="SM00825">
    <property type="entry name" value="PKS_KS"/>
    <property type="match status" value="1"/>
</dbReference>
<dbReference type="InterPro" id="IPR014031">
    <property type="entry name" value="Ketoacyl_synth_C"/>
</dbReference>
<dbReference type="SUPFAM" id="SSF52151">
    <property type="entry name" value="FabD/lysophospholipase-like"/>
    <property type="match status" value="1"/>
</dbReference>
<dbReference type="InterPro" id="IPR036736">
    <property type="entry name" value="ACP-like_sf"/>
</dbReference>
<dbReference type="InterPro" id="IPR014043">
    <property type="entry name" value="Acyl_transferase_dom"/>
</dbReference>
<dbReference type="GO" id="GO:0031177">
    <property type="term" value="F:phosphopantetheine binding"/>
    <property type="evidence" value="ECO:0007669"/>
    <property type="project" value="InterPro"/>
</dbReference>
<proteinExistence type="predicted"/>
<gene>
    <name evidence="10" type="ORF">F6J89_13000</name>
</gene>
<dbReference type="SUPFAM" id="SSF55048">
    <property type="entry name" value="Probable ACP-binding domain of malonyl-CoA ACP transacylase"/>
    <property type="match status" value="1"/>
</dbReference>
<dbReference type="InterPro" id="IPR016035">
    <property type="entry name" value="Acyl_Trfase/lysoPLipase"/>
</dbReference>
<dbReference type="Gene3D" id="3.40.47.10">
    <property type="match status" value="1"/>
</dbReference>
<dbReference type="InterPro" id="IPR020806">
    <property type="entry name" value="PKS_PP-bd"/>
</dbReference>
<keyword evidence="3" id="KW-0808">Transferase</keyword>
<keyword evidence="4" id="KW-0276">Fatty acid metabolism</keyword>
<dbReference type="SUPFAM" id="SSF47336">
    <property type="entry name" value="ACP-like"/>
    <property type="match status" value="1"/>
</dbReference>
<dbReference type="Pfam" id="PF08659">
    <property type="entry name" value="KR"/>
    <property type="match status" value="1"/>
</dbReference>
<evidence type="ECO:0000256" key="5">
    <source>
        <dbReference type="ARBA" id="ARBA00023098"/>
    </source>
</evidence>
<dbReference type="Gene3D" id="3.30.70.3290">
    <property type="match status" value="1"/>
</dbReference>
<sequence length="1625" mass="177815">MDNYPTQDSLEGIAIIGVDGRFPGAKTVDQFWQNLRDGIESISLFTDQELAAVGIDSETLSDPNYVKAGSILSDIEMFDASFFSFSPREAKAMDPQHRLLLECAWGAMENAGYNSQTYDGKIGVYAGTSLSTYLHYNLLPHRDFLKLAGDLQIEIGNDKDFVPTRISYKMNLKGPSVCINTACSTSLVAVHLACQGLLDQECDMALAGGATIQVPHKQGYFYQEDGIASPDGHCRSFDAKAQGTIFGSGVGIVLLKRLEDAIRDRDHIYAVIRGSAINNDGSLKVGYTAPSVDGQAEAIAEAQALAEVDPETISYIEAHGTATGMGDPIEIAALTQVFRASTDKKGFCAIGSAKSNLGHLNRAAGVVGLIKTILALKHQMIPPSLHFEQPNPQIDFANSPFYVNTKLQPWQTRGNPRRAGVSSFGIGGTNAHAVLEEAPTPVSSGASRSWQLLLLSAKTDTALKAASQNLARHLQQNSQLNLADVAYTLQVGRQVFKHRRMLICQNRDEAISALEIPDPQSALTHSQETKKLPVAFMFSGQGAQYVNMALELYQIEPIFRQQVDICSELLEPHLKLDLRHLIYPSPQEANEATHQLKQTAITQASLFVIEYALARLWMSWGCKPQAMIGHSIGEYVAACLAGVFSLEDALRLVAARGQMMQKLPGGSLLAVFLPEQEIRPLLSEKLSLAAINAPSVCAVSGPKDAIETLEKQLLKQGIDCRHLHTSHAFHSQMMDPILGEFSSLFSKINLNPPQIPYISNVTGTWITATEATDPNYWAKHLRQTVHFSEGVQKLLQDPARILLEVGPGRTLKSLALQHPDASGRVVLSSVRHPKEQSSDVAFLLNILGQLWLKGIEVDWSGFYAHEQRNRLPLPTYPFERQRYWVEPESIQAALSEENLENLISRLLAPGDAKLSTQPVDQAGRFSQQLAQLLERANKFSEDEMKLLPKLLEVLAEQHQQHITSNKDWLYQIQWQPKPNQAKSSAGNQTSSELGSWLILADHSGIGQALAQLLKQRGQNCILVYADTGYQASETGTWSLNPSKPAHFERLFQEALGTTKLPLQGVIHLWSLEAALSQELTISSLEKAQTLSCASVLHLVQMLVKYNGSASPRLWLVSRGAVPIASNTGSVAVAQAPLWGLGKVVALEHPELWGGMLDLATDASKDEAATLLAEIWNSDGEDHLAFRDGKRYVCRLVPCHQTSEPQQLKFHVDGSYLITGGLGALGLKVAAWMVEQGARNLVLVGRSEASVQAKEAINQMKEQGAKVLAAQADVSNQEQMAQVLEQLTGCMPQLRGIIHAAGIAGYQVLQDMDFNALEAVLCPKVLGTWTIHQLTQEMKLDFFLCFSSIASVWGSKGQAHYAAANHFLDMFAHYRQGLGLPTLSVNWGPWTGGGMASEEIRTGLARMGVKTLPSEQGIEMLKTLLGKDLAQATVANVDWVVFKELYEARGNRLLLEKILPQPQALTQQQSMQKSILEQLQQNSKEGQALLLTTYLQEQVAKTLGLNASQLDTEQPLNNMGLDSLMAIELRKWITNHLNVDVPTAKFMEGLSVTNLVMHVSEQLKPAQSTSSTSTTTAATGEQKTAQTEINKGVQPSDAEQILANFNQLTDEEVDALLSSMSSSQNI</sequence>
<dbReference type="InterPro" id="IPR016039">
    <property type="entry name" value="Thiolase-like"/>
</dbReference>
<evidence type="ECO:0000256" key="3">
    <source>
        <dbReference type="ARBA" id="ARBA00022679"/>
    </source>
</evidence>
<organism evidence="10">
    <name type="scientific">Symploca sp. SIO1C4</name>
    <dbReference type="NCBI Taxonomy" id="2607765"/>
    <lineage>
        <taxon>Bacteria</taxon>
        <taxon>Bacillati</taxon>
        <taxon>Cyanobacteriota</taxon>
        <taxon>Cyanophyceae</taxon>
        <taxon>Coleofasciculales</taxon>
        <taxon>Coleofasciculaceae</taxon>
        <taxon>Symploca</taxon>
    </lineage>
</organism>
<evidence type="ECO:0000256" key="1">
    <source>
        <dbReference type="ARBA" id="ARBA00022450"/>
    </source>
</evidence>
<keyword evidence="5" id="KW-0443">Lipid metabolism</keyword>
<dbReference type="PANTHER" id="PTHR43775:SF51">
    <property type="entry name" value="INACTIVE PHENOLPHTHIOCEROL SYNTHESIS POLYKETIDE SYNTHASE TYPE I PKS1-RELATED"/>
    <property type="match status" value="1"/>
</dbReference>
<evidence type="ECO:0000256" key="6">
    <source>
        <dbReference type="ARBA" id="ARBA00023268"/>
    </source>
</evidence>
<dbReference type="InterPro" id="IPR057326">
    <property type="entry name" value="KR_dom"/>
</dbReference>
<keyword evidence="1" id="KW-0596">Phosphopantetheine</keyword>
<protein>
    <submittedName>
        <fullName evidence="10">Type I polyketide synthase</fullName>
    </submittedName>
</protein>
<dbReference type="InterPro" id="IPR009081">
    <property type="entry name" value="PP-bd_ACP"/>
</dbReference>
<dbReference type="GO" id="GO:0005886">
    <property type="term" value="C:plasma membrane"/>
    <property type="evidence" value="ECO:0007669"/>
    <property type="project" value="TreeGrafter"/>
</dbReference>
<evidence type="ECO:0000256" key="4">
    <source>
        <dbReference type="ARBA" id="ARBA00022832"/>
    </source>
</evidence>
<dbReference type="InterPro" id="IPR016036">
    <property type="entry name" value="Malonyl_transacylase_ACP-bd"/>
</dbReference>
<feature type="domain" description="Carrier" evidence="8">
    <location>
        <begin position="1488"/>
        <end position="1562"/>
    </location>
</feature>
<dbReference type="InterPro" id="IPR013968">
    <property type="entry name" value="PKS_KR"/>
</dbReference>
<dbReference type="Pfam" id="PF21394">
    <property type="entry name" value="Beta-ketacyl_N"/>
    <property type="match status" value="1"/>
</dbReference>
<dbReference type="SMART" id="SM00827">
    <property type="entry name" value="PKS_AT"/>
    <property type="match status" value="1"/>
</dbReference>
<evidence type="ECO:0000313" key="10">
    <source>
        <dbReference type="EMBL" id="NER28514.1"/>
    </source>
</evidence>
<comment type="caution">
    <text evidence="10">The sequence shown here is derived from an EMBL/GenBank/DDBJ whole genome shotgun (WGS) entry which is preliminary data.</text>
</comment>
<dbReference type="InterPro" id="IPR049490">
    <property type="entry name" value="C883_1060-like_KR_N"/>
</dbReference>
<dbReference type="Pfam" id="PF00698">
    <property type="entry name" value="Acyl_transf_1"/>
    <property type="match status" value="1"/>
</dbReference>
<dbReference type="Pfam" id="PF00109">
    <property type="entry name" value="ketoacyl-synt"/>
    <property type="match status" value="1"/>
</dbReference>
<dbReference type="PANTHER" id="PTHR43775">
    <property type="entry name" value="FATTY ACID SYNTHASE"/>
    <property type="match status" value="1"/>
</dbReference>
<name>A0A6B3NEH3_9CYAN</name>
<dbReference type="Pfam" id="PF22621">
    <property type="entry name" value="CurL-like_PKS_C"/>
    <property type="match status" value="1"/>
</dbReference>
<dbReference type="SMART" id="SM00822">
    <property type="entry name" value="PKS_KR"/>
    <property type="match status" value="1"/>
</dbReference>
<feature type="region of interest" description="Disordered" evidence="7">
    <location>
        <begin position="1562"/>
        <end position="1593"/>
    </location>
</feature>
<dbReference type="CDD" id="cd08955">
    <property type="entry name" value="KR_2_FAS_SDR_x"/>
    <property type="match status" value="1"/>
</dbReference>
<dbReference type="InterPro" id="IPR050091">
    <property type="entry name" value="PKS_NRPS_Biosynth_Enz"/>
</dbReference>
<dbReference type="Gene3D" id="3.40.50.720">
    <property type="entry name" value="NAD(P)-binding Rossmann-like Domain"/>
    <property type="match status" value="1"/>
</dbReference>
<feature type="domain" description="Ketosynthase family 3 (KS3)" evidence="9">
    <location>
        <begin position="10"/>
        <end position="437"/>
    </location>
</feature>
<evidence type="ECO:0000256" key="2">
    <source>
        <dbReference type="ARBA" id="ARBA00022553"/>
    </source>
</evidence>
<dbReference type="GO" id="GO:0071770">
    <property type="term" value="P:DIM/DIP cell wall layer assembly"/>
    <property type="evidence" value="ECO:0007669"/>
    <property type="project" value="TreeGrafter"/>
</dbReference>
<dbReference type="EMBL" id="JAAHFQ010000224">
    <property type="protein sequence ID" value="NER28514.1"/>
    <property type="molecule type" value="Genomic_DNA"/>
</dbReference>
<dbReference type="Pfam" id="PF00550">
    <property type="entry name" value="PP-binding"/>
    <property type="match status" value="1"/>
</dbReference>
<evidence type="ECO:0000256" key="7">
    <source>
        <dbReference type="SAM" id="MobiDB-lite"/>
    </source>
</evidence>
<dbReference type="GO" id="GO:0004312">
    <property type="term" value="F:fatty acid synthase activity"/>
    <property type="evidence" value="ECO:0007669"/>
    <property type="project" value="TreeGrafter"/>
</dbReference>
<dbReference type="GO" id="GO:0004315">
    <property type="term" value="F:3-oxoacyl-[acyl-carrier-protein] synthase activity"/>
    <property type="evidence" value="ECO:0007669"/>
    <property type="project" value="InterPro"/>
</dbReference>